<proteinExistence type="predicted"/>
<evidence type="ECO:0000313" key="1">
    <source>
        <dbReference type="EMBL" id="VDM94001.1"/>
    </source>
</evidence>
<accession>A0A182EQ64</accession>
<name>A0A182EQ64_ONCOC</name>
<reference evidence="3" key="1">
    <citation type="submission" date="2016-06" db="UniProtKB">
        <authorList>
            <consortium name="WormBaseParasite"/>
        </authorList>
    </citation>
    <scope>IDENTIFICATION</scope>
</reference>
<dbReference type="WBParaSite" id="nOo.2.0.1.t10274-RA">
    <property type="protein sequence ID" value="nOo.2.0.1.t10274-RA"/>
    <property type="gene ID" value="nOo.2.0.1.g10274"/>
</dbReference>
<organism evidence="3">
    <name type="scientific">Onchocerca ochengi</name>
    <name type="common">Filarial nematode worm</name>
    <dbReference type="NCBI Taxonomy" id="42157"/>
    <lineage>
        <taxon>Eukaryota</taxon>
        <taxon>Metazoa</taxon>
        <taxon>Ecdysozoa</taxon>
        <taxon>Nematoda</taxon>
        <taxon>Chromadorea</taxon>
        <taxon>Rhabditida</taxon>
        <taxon>Spirurina</taxon>
        <taxon>Spiruromorpha</taxon>
        <taxon>Filarioidea</taxon>
        <taxon>Onchocercidae</taxon>
        <taxon>Onchocerca</taxon>
    </lineage>
</organism>
<evidence type="ECO:0000313" key="2">
    <source>
        <dbReference type="Proteomes" id="UP000271087"/>
    </source>
</evidence>
<evidence type="ECO:0000313" key="3">
    <source>
        <dbReference type="WBParaSite" id="nOo.2.0.1.t10274-RA"/>
    </source>
</evidence>
<protein>
    <submittedName>
        <fullName evidence="3">Metalloendopeptidase</fullName>
    </submittedName>
</protein>
<gene>
    <name evidence="1" type="ORF">NOO_LOCUS10274</name>
</gene>
<dbReference type="OrthoDB" id="1728974at2759"/>
<dbReference type="AlphaFoldDB" id="A0A182EQ64"/>
<keyword evidence="2" id="KW-1185">Reference proteome</keyword>
<sequence>KLYARSLHETFLRDNVYDRFSRQLYHKITSNEIDDVICAEVPNADIDKDLYEIVTKNMIHGPCGTLNPKSPYMIDGKCSKRYPRALISNTITGNDGFLIEEDQQKMALWRTHSFLMHEQNPWKESVDSSEVRSKDSICRSAVRAANGNELLRTVGHLYPLEISGREQGQEDRSPRDCR</sequence>
<dbReference type="Proteomes" id="UP000271087">
    <property type="component" value="Unassembled WGS sequence"/>
</dbReference>
<dbReference type="STRING" id="42157.A0A182EQ64"/>
<reference evidence="1 2" key="2">
    <citation type="submission" date="2018-08" db="EMBL/GenBank/DDBJ databases">
        <authorList>
            <person name="Laetsch R D."/>
            <person name="Stevens L."/>
            <person name="Kumar S."/>
            <person name="Blaxter L. M."/>
        </authorList>
    </citation>
    <scope>NUCLEOTIDE SEQUENCE [LARGE SCALE GENOMIC DNA]</scope>
</reference>
<dbReference type="EMBL" id="UYRW01005735">
    <property type="protein sequence ID" value="VDM94001.1"/>
    <property type="molecule type" value="Genomic_DNA"/>
</dbReference>